<keyword evidence="4" id="KW-1185">Reference proteome</keyword>
<dbReference type="AlphaFoldDB" id="A0AAW9RT34"/>
<organism evidence="3 4">
    <name type="scientific">Rapidithrix thailandica</name>
    <dbReference type="NCBI Taxonomy" id="413964"/>
    <lineage>
        <taxon>Bacteria</taxon>
        <taxon>Pseudomonadati</taxon>
        <taxon>Bacteroidota</taxon>
        <taxon>Cytophagia</taxon>
        <taxon>Cytophagales</taxon>
        <taxon>Flammeovirgaceae</taxon>
        <taxon>Rapidithrix</taxon>
    </lineage>
</organism>
<accession>A0AAW9RT34</accession>
<dbReference type="RefSeq" id="WP_346819549.1">
    <property type="nucleotide sequence ID" value="NZ_JBDKWZ010000001.1"/>
</dbReference>
<dbReference type="Pfam" id="PF02622">
    <property type="entry name" value="DUF179"/>
    <property type="match status" value="1"/>
</dbReference>
<evidence type="ECO:0000256" key="1">
    <source>
        <dbReference type="ARBA" id="ARBA00009600"/>
    </source>
</evidence>
<evidence type="ECO:0000313" key="4">
    <source>
        <dbReference type="Proteomes" id="UP001403385"/>
    </source>
</evidence>
<evidence type="ECO:0000313" key="3">
    <source>
        <dbReference type="EMBL" id="MEN7546767.1"/>
    </source>
</evidence>
<dbReference type="HAMAP" id="MF_00758">
    <property type="entry name" value="UPF0301"/>
    <property type="match status" value="1"/>
</dbReference>
<comment type="similarity">
    <text evidence="1 2">Belongs to the UPF0301 (AlgH) family.</text>
</comment>
<dbReference type="Gene3D" id="3.40.1740.10">
    <property type="entry name" value="VC0467-like"/>
    <property type="match status" value="1"/>
</dbReference>
<proteinExistence type="inferred from homology"/>
<sequence>MHLFDFDFSHNDSVTRGNLLVAEPFLNDPNFCRSVIIMCEHQHEMGSFGLVLNRPTKITIEEVTDNFFLESQLFIGGPVEQNTLHYIHRFGELENAIPLKDGLFWGGDYEQLKAMNLNGELHPENCRFFMGYSGWGEEQLQSELEQHSWIVSDVDLSWVFSQDPKDLWSNVLKRMGGRFKVYSNYPTDPRLN</sequence>
<reference evidence="3 4" key="1">
    <citation type="submission" date="2024-04" db="EMBL/GenBank/DDBJ databases">
        <title>Novel genus in family Flammeovirgaceae.</title>
        <authorList>
            <person name="Nguyen T.H."/>
            <person name="Vuong T.Q."/>
            <person name="Le H."/>
            <person name="Kim S.-G."/>
        </authorList>
    </citation>
    <scope>NUCLEOTIDE SEQUENCE [LARGE SCALE GENOMIC DNA]</scope>
    <source>
        <strain evidence="3 4">JCM 23209</strain>
    </source>
</reference>
<gene>
    <name evidence="3" type="ORF">AAG747_02530</name>
</gene>
<protein>
    <recommendedName>
        <fullName evidence="2">UPF0301 protein AAG747_02530</fullName>
    </recommendedName>
</protein>
<dbReference type="GO" id="GO:0005829">
    <property type="term" value="C:cytosol"/>
    <property type="evidence" value="ECO:0007669"/>
    <property type="project" value="TreeGrafter"/>
</dbReference>
<dbReference type="InterPro" id="IPR003774">
    <property type="entry name" value="AlgH-like"/>
</dbReference>
<comment type="caution">
    <text evidence="3">The sequence shown here is derived from an EMBL/GenBank/DDBJ whole genome shotgun (WGS) entry which is preliminary data.</text>
</comment>
<dbReference type="Proteomes" id="UP001403385">
    <property type="component" value="Unassembled WGS sequence"/>
</dbReference>
<evidence type="ECO:0000256" key="2">
    <source>
        <dbReference type="HAMAP-Rule" id="MF_00758"/>
    </source>
</evidence>
<name>A0AAW9RT34_9BACT</name>
<dbReference type="PANTHER" id="PTHR30327:SF1">
    <property type="entry name" value="UPF0301 PROTEIN YQGE"/>
    <property type="match status" value="1"/>
</dbReference>
<dbReference type="EMBL" id="JBDKWZ010000001">
    <property type="protein sequence ID" value="MEN7546767.1"/>
    <property type="molecule type" value="Genomic_DNA"/>
</dbReference>
<dbReference type="SUPFAM" id="SSF143456">
    <property type="entry name" value="VC0467-like"/>
    <property type="match status" value="1"/>
</dbReference>
<dbReference type="PANTHER" id="PTHR30327">
    <property type="entry name" value="UNCHARACTERIZED PROTEIN YQGE"/>
    <property type="match status" value="1"/>
</dbReference>